<reference evidence="6" key="2">
    <citation type="submission" date="2023-06" db="EMBL/GenBank/DDBJ databases">
        <authorList>
            <consortium name="Lawrence Berkeley National Laboratory"/>
            <person name="Haridas S."/>
            <person name="Hensen N."/>
            <person name="Bonometti L."/>
            <person name="Westerberg I."/>
            <person name="Brannstrom I.O."/>
            <person name="Guillou S."/>
            <person name="Cros-Aarteil S."/>
            <person name="Calhoun S."/>
            <person name="Kuo A."/>
            <person name="Mondo S."/>
            <person name="Pangilinan J."/>
            <person name="Riley R."/>
            <person name="Labutti K."/>
            <person name="Andreopoulos B."/>
            <person name="Lipzen A."/>
            <person name="Chen C."/>
            <person name="Yanf M."/>
            <person name="Daum C."/>
            <person name="Ng V."/>
            <person name="Clum A."/>
            <person name="Steindorff A."/>
            <person name="Ohm R."/>
            <person name="Martin F."/>
            <person name="Silar P."/>
            <person name="Natvig D."/>
            <person name="Lalanne C."/>
            <person name="Gautier V."/>
            <person name="Ament-Velasquez S.L."/>
            <person name="Kruys A."/>
            <person name="Hutchinson M.I."/>
            <person name="Powell A.J."/>
            <person name="Barry K."/>
            <person name="Miller A.N."/>
            <person name="Grigoriev I.V."/>
            <person name="Debuchy R."/>
            <person name="Gladieux P."/>
            <person name="Thoren M.H."/>
            <person name="Johannesson H."/>
        </authorList>
    </citation>
    <scope>NUCLEOTIDE SEQUENCE</scope>
    <source>
        <strain evidence="6">CBS 168.71</strain>
    </source>
</reference>
<gene>
    <name evidence="6" type="ORF">B0H64DRAFT_463347</name>
</gene>
<dbReference type="InterPro" id="IPR000172">
    <property type="entry name" value="GMC_OxRdtase_N"/>
</dbReference>
<dbReference type="GO" id="GO:0044550">
    <property type="term" value="P:secondary metabolite biosynthetic process"/>
    <property type="evidence" value="ECO:0007669"/>
    <property type="project" value="TreeGrafter"/>
</dbReference>
<dbReference type="Pfam" id="PF00732">
    <property type="entry name" value="GMC_oxred_N"/>
    <property type="match status" value="1"/>
</dbReference>
<evidence type="ECO:0000256" key="2">
    <source>
        <dbReference type="PIRSR" id="PIRSR000137-1"/>
    </source>
</evidence>
<sequence length="635" mass="67662">MLLSGPITVSLATLASAHPGATVKRQVSQLRDSYDFVIVGGGTSGLTVADRLTEAFPNKTVLVVEYGDIEYGPGNFDPPPAVPASRWTVTSLPNPEVNNRTAGVAAGQVVGGSSVINGQFLDRGSRFDYDSWQELNGQGSGSTDINWNWENLFPYFKKSVTLTEPSAELAEEYGYTWDVSSYGDSTPVYATYPPFQWADQHIMWNAYKELGVQEPKECANGDKEGICWVPTTQHPVTALRSHSGLGHYAAVIDTRSNYDLLVKHQGVRVVYPHKPGEDSGAPIVEVRSLVDDVLFNVTANAEVIISAGAFHTPTVLMRSGIGPASVLESAGIPLVLDLPGVGSNFQDHTGPPVSWNLTKPGDFHPVRSAMQDPAFAADAAAGFNETPSRGPYTLALGNSAVYVSLPHLAPDNHETIIANIRAIAANDTLAASYLPPDHRTSAPMIAGYQAQLSALADLFANPQSPSLESPFAAGASAVAFQLHPLSRGTVRLDPADHLAQPILDARIATNPVDLDLHLAHVRFLRRAGATEALQRYGAVELRPGPGVGDADDEALRAFVRQSATLSFMHPCCTAAMMPEEKGGVVGPDLKVHGAGGRLRVVDMSVMPLVPGSHLMATAYAVGERAADLIIAEWSE</sequence>
<dbReference type="InterPro" id="IPR036188">
    <property type="entry name" value="FAD/NAD-bd_sf"/>
</dbReference>
<feature type="active site" description="Proton donor" evidence="2">
    <location>
        <position position="569"/>
    </location>
</feature>
<dbReference type="PANTHER" id="PTHR11552:SF115">
    <property type="entry name" value="DEHYDROGENASE XPTC-RELATED"/>
    <property type="match status" value="1"/>
</dbReference>
<evidence type="ECO:0000259" key="5">
    <source>
        <dbReference type="PROSITE" id="PS00624"/>
    </source>
</evidence>
<feature type="binding site" evidence="3">
    <location>
        <begin position="43"/>
        <end position="44"/>
    </location>
    <ligand>
        <name>FAD</name>
        <dbReference type="ChEBI" id="CHEBI:57692"/>
    </ligand>
</feature>
<evidence type="ECO:0000256" key="1">
    <source>
        <dbReference type="ARBA" id="ARBA00010790"/>
    </source>
</evidence>
<dbReference type="SUPFAM" id="SSF51905">
    <property type="entry name" value="FAD/NAD(P)-binding domain"/>
    <property type="match status" value="1"/>
</dbReference>
<dbReference type="InterPro" id="IPR007867">
    <property type="entry name" value="GMC_OxRtase_C"/>
</dbReference>
<dbReference type="GO" id="GO:0016614">
    <property type="term" value="F:oxidoreductase activity, acting on CH-OH group of donors"/>
    <property type="evidence" value="ECO:0007669"/>
    <property type="project" value="InterPro"/>
</dbReference>
<keyword evidence="7" id="KW-1185">Reference proteome</keyword>
<dbReference type="AlphaFoldDB" id="A0AAE0HDK9"/>
<comment type="caution">
    <text evidence="6">The sequence shown here is derived from an EMBL/GenBank/DDBJ whole genome shotgun (WGS) entry which is preliminary data.</text>
</comment>
<organism evidence="6 7">
    <name type="scientific">Chaetomium fimeti</name>
    <dbReference type="NCBI Taxonomy" id="1854472"/>
    <lineage>
        <taxon>Eukaryota</taxon>
        <taxon>Fungi</taxon>
        <taxon>Dikarya</taxon>
        <taxon>Ascomycota</taxon>
        <taxon>Pezizomycotina</taxon>
        <taxon>Sordariomycetes</taxon>
        <taxon>Sordariomycetidae</taxon>
        <taxon>Sordariales</taxon>
        <taxon>Chaetomiaceae</taxon>
        <taxon>Chaetomium</taxon>
    </lineage>
</organism>
<dbReference type="Pfam" id="PF05199">
    <property type="entry name" value="GMC_oxred_C"/>
    <property type="match status" value="1"/>
</dbReference>
<keyword evidence="4" id="KW-0732">Signal</keyword>
<protein>
    <recommendedName>
        <fullName evidence="5">Glucose-methanol-choline oxidoreductase N-terminal domain-containing protein</fullName>
    </recommendedName>
</protein>
<evidence type="ECO:0000256" key="4">
    <source>
        <dbReference type="SAM" id="SignalP"/>
    </source>
</evidence>
<feature type="chain" id="PRO_5041926185" description="Glucose-methanol-choline oxidoreductase N-terminal domain-containing protein" evidence="4">
    <location>
        <begin position="18"/>
        <end position="635"/>
    </location>
</feature>
<keyword evidence="3" id="KW-0285">Flavoprotein</keyword>
<dbReference type="PROSITE" id="PS00624">
    <property type="entry name" value="GMC_OXRED_2"/>
    <property type="match status" value="1"/>
</dbReference>
<dbReference type="GeneID" id="87844542"/>
<dbReference type="Gene3D" id="3.50.50.60">
    <property type="entry name" value="FAD/NAD(P)-binding domain"/>
    <property type="match status" value="1"/>
</dbReference>
<evidence type="ECO:0000313" key="7">
    <source>
        <dbReference type="Proteomes" id="UP001278766"/>
    </source>
</evidence>
<proteinExistence type="inferred from homology"/>
<dbReference type="GO" id="GO:0050660">
    <property type="term" value="F:flavin adenine dinucleotide binding"/>
    <property type="evidence" value="ECO:0007669"/>
    <property type="project" value="InterPro"/>
</dbReference>
<evidence type="ECO:0000313" key="6">
    <source>
        <dbReference type="EMBL" id="KAK3294447.1"/>
    </source>
</evidence>
<dbReference type="SUPFAM" id="SSF54373">
    <property type="entry name" value="FAD-linked reductases, C-terminal domain"/>
    <property type="match status" value="1"/>
</dbReference>
<dbReference type="Proteomes" id="UP001278766">
    <property type="component" value="Unassembled WGS sequence"/>
</dbReference>
<dbReference type="InterPro" id="IPR012132">
    <property type="entry name" value="GMC_OxRdtase"/>
</dbReference>
<dbReference type="RefSeq" id="XP_062657961.1">
    <property type="nucleotide sequence ID" value="XM_062807594.1"/>
</dbReference>
<name>A0AAE0HDK9_9PEZI</name>
<accession>A0AAE0HDK9</accession>
<evidence type="ECO:0000256" key="3">
    <source>
        <dbReference type="PIRSR" id="PIRSR000137-2"/>
    </source>
</evidence>
<comment type="similarity">
    <text evidence="1">Belongs to the GMC oxidoreductase family.</text>
</comment>
<dbReference type="PIRSF" id="PIRSF000137">
    <property type="entry name" value="Alcohol_oxidase"/>
    <property type="match status" value="1"/>
</dbReference>
<feature type="binding site" evidence="3">
    <location>
        <position position="109"/>
    </location>
    <ligand>
        <name>FAD</name>
        <dbReference type="ChEBI" id="CHEBI:57692"/>
    </ligand>
</feature>
<comment type="cofactor">
    <cofactor evidence="3">
        <name>FAD</name>
        <dbReference type="ChEBI" id="CHEBI:57692"/>
    </cofactor>
</comment>
<keyword evidence="3" id="KW-0274">FAD</keyword>
<feature type="signal peptide" evidence="4">
    <location>
        <begin position="1"/>
        <end position="17"/>
    </location>
</feature>
<dbReference type="EMBL" id="JAUEPN010000005">
    <property type="protein sequence ID" value="KAK3294447.1"/>
    <property type="molecule type" value="Genomic_DNA"/>
</dbReference>
<feature type="domain" description="Glucose-methanol-choline oxidoreductase N-terminal" evidence="5">
    <location>
        <begin position="308"/>
        <end position="322"/>
    </location>
</feature>
<reference evidence="6" key="1">
    <citation type="journal article" date="2023" name="Mol. Phylogenet. Evol.">
        <title>Genome-scale phylogeny and comparative genomics of the fungal order Sordariales.</title>
        <authorList>
            <person name="Hensen N."/>
            <person name="Bonometti L."/>
            <person name="Westerberg I."/>
            <person name="Brannstrom I.O."/>
            <person name="Guillou S."/>
            <person name="Cros-Aarteil S."/>
            <person name="Calhoun S."/>
            <person name="Haridas S."/>
            <person name="Kuo A."/>
            <person name="Mondo S."/>
            <person name="Pangilinan J."/>
            <person name="Riley R."/>
            <person name="LaButti K."/>
            <person name="Andreopoulos B."/>
            <person name="Lipzen A."/>
            <person name="Chen C."/>
            <person name="Yan M."/>
            <person name="Daum C."/>
            <person name="Ng V."/>
            <person name="Clum A."/>
            <person name="Steindorff A."/>
            <person name="Ohm R.A."/>
            <person name="Martin F."/>
            <person name="Silar P."/>
            <person name="Natvig D.O."/>
            <person name="Lalanne C."/>
            <person name="Gautier V."/>
            <person name="Ament-Velasquez S.L."/>
            <person name="Kruys A."/>
            <person name="Hutchinson M.I."/>
            <person name="Powell A.J."/>
            <person name="Barry K."/>
            <person name="Miller A.N."/>
            <person name="Grigoriev I.V."/>
            <person name="Debuchy R."/>
            <person name="Gladieux P."/>
            <person name="Hiltunen Thoren M."/>
            <person name="Johannesson H."/>
        </authorList>
    </citation>
    <scope>NUCLEOTIDE SEQUENCE</scope>
    <source>
        <strain evidence="6">CBS 168.71</strain>
    </source>
</reference>
<feature type="active site" description="Proton acceptor" evidence="2">
    <location>
        <position position="613"/>
    </location>
</feature>
<dbReference type="Gene3D" id="3.30.560.10">
    <property type="entry name" value="Glucose Oxidase, domain 3"/>
    <property type="match status" value="1"/>
</dbReference>
<dbReference type="PANTHER" id="PTHR11552">
    <property type="entry name" value="GLUCOSE-METHANOL-CHOLINE GMC OXIDOREDUCTASE"/>
    <property type="match status" value="1"/>
</dbReference>